<protein>
    <recommendedName>
        <fullName evidence="5">Cellulose biosynthesis protein BcsN</fullName>
    </recommendedName>
</protein>
<evidence type="ECO:0000256" key="1">
    <source>
        <dbReference type="SAM" id="MobiDB-lite"/>
    </source>
</evidence>
<dbReference type="RefSeq" id="WP_186464954.1">
    <property type="nucleotide sequence ID" value="NZ_VITF01000012.1"/>
</dbReference>
<feature type="chain" id="PRO_5022119454" description="Cellulose biosynthesis protein BcsN" evidence="2">
    <location>
        <begin position="26"/>
        <end position="403"/>
    </location>
</feature>
<name>A0A560ATP3_AZOBR</name>
<accession>A0A560ATP3</accession>
<dbReference type="PROSITE" id="PS51257">
    <property type="entry name" value="PROKAR_LIPOPROTEIN"/>
    <property type="match status" value="1"/>
</dbReference>
<feature type="signal peptide" evidence="2">
    <location>
        <begin position="1"/>
        <end position="25"/>
    </location>
</feature>
<keyword evidence="2" id="KW-0732">Signal</keyword>
<evidence type="ECO:0000313" key="4">
    <source>
        <dbReference type="Proteomes" id="UP000316083"/>
    </source>
</evidence>
<gene>
    <name evidence="3" type="ORF">FBZ82_11211</name>
</gene>
<reference evidence="3 4" key="1">
    <citation type="submission" date="2019-06" db="EMBL/GenBank/DDBJ databases">
        <title>Genomic Encyclopedia of Type Strains, Phase IV (KMG-V): Genome sequencing to study the core and pangenomes of soil and plant-associated prokaryotes.</title>
        <authorList>
            <person name="Whitman W."/>
        </authorList>
    </citation>
    <scope>NUCLEOTIDE SEQUENCE [LARGE SCALE GENOMIC DNA]</scope>
    <source>
        <strain evidence="3 4">BR 11796</strain>
    </source>
</reference>
<evidence type="ECO:0008006" key="5">
    <source>
        <dbReference type="Google" id="ProtNLM"/>
    </source>
</evidence>
<dbReference type="EMBL" id="VITF01000012">
    <property type="protein sequence ID" value="TWA63731.1"/>
    <property type="molecule type" value="Genomic_DNA"/>
</dbReference>
<evidence type="ECO:0000313" key="3">
    <source>
        <dbReference type="EMBL" id="TWA63731.1"/>
    </source>
</evidence>
<comment type="caution">
    <text evidence="3">The sequence shown here is derived from an EMBL/GenBank/DDBJ whole genome shotgun (WGS) entry which is preliminary data.</text>
</comment>
<sequence>MRKPIRRLSPLCLLLPLLVGCGSMPKGYVTQQWAENMAQLRIYPVLPLTEDFMVGDVFLASLPPVGDGDPGLRPPHRLDSINVVNTLNTYYQGRPIWPSKSDDAGKSVPSATGSIFEKSGAAHRLRRVQFPGFTFARLSAADLGIAAPVSGIAAILGGSWSSDLSVSISVPQAEYVGLPALETMNAFHSHCKNSWKDLDLNDVRSLASMIDPKGVPTIIVVNEVYYTREISFVFSSSKGFAAEAAATLPNLDRLTSDLTELAKALKSGGTGGTGGGSGGGTGSGTGNGTGSGAAAAADAKDRAALQAKADDLLKRAQEIQASAGGLPAPGARLSAVSVSSTGITLTASFPEPVAVGYRGLTWAVTAQSGTFGDNSVCGKLPAVNPSPGDTGVAPIIRSNRPDL</sequence>
<organism evidence="3 4">
    <name type="scientific">Azospirillum brasilense</name>
    <dbReference type="NCBI Taxonomy" id="192"/>
    <lineage>
        <taxon>Bacteria</taxon>
        <taxon>Pseudomonadati</taxon>
        <taxon>Pseudomonadota</taxon>
        <taxon>Alphaproteobacteria</taxon>
        <taxon>Rhodospirillales</taxon>
        <taxon>Azospirillaceae</taxon>
        <taxon>Azospirillum</taxon>
    </lineage>
</organism>
<dbReference type="AlphaFoldDB" id="A0A560ATP3"/>
<dbReference type="Proteomes" id="UP000316083">
    <property type="component" value="Unassembled WGS sequence"/>
</dbReference>
<feature type="region of interest" description="Disordered" evidence="1">
    <location>
        <begin position="266"/>
        <end position="293"/>
    </location>
</feature>
<feature type="compositionally biased region" description="Gly residues" evidence="1">
    <location>
        <begin position="268"/>
        <end position="291"/>
    </location>
</feature>
<proteinExistence type="predicted"/>
<evidence type="ECO:0000256" key="2">
    <source>
        <dbReference type="SAM" id="SignalP"/>
    </source>
</evidence>